<evidence type="ECO:0000256" key="1">
    <source>
        <dbReference type="SAM" id="Phobius"/>
    </source>
</evidence>
<organism evidence="2 3">
    <name type="scientific">Candidatus Vogelbacteria bacterium CG10_big_fil_rev_8_21_14_0_10_49_38</name>
    <dbReference type="NCBI Taxonomy" id="1975043"/>
    <lineage>
        <taxon>Bacteria</taxon>
        <taxon>Candidatus Vogeliibacteriota</taxon>
    </lineage>
</organism>
<feature type="transmembrane region" description="Helical" evidence="1">
    <location>
        <begin position="109"/>
        <end position="129"/>
    </location>
</feature>
<comment type="caution">
    <text evidence="2">The sequence shown here is derived from an EMBL/GenBank/DDBJ whole genome shotgun (WGS) entry which is preliminary data.</text>
</comment>
<accession>A0A2H0RI34</accession>
<proteinExistence type="predicted"/>
<sequence>MRFLSVVARYFIWHYGQALIQFSRIYWRLTFFLFNFFSVPVLVRSLFAPWRRLGEAYPTAGIDLVAIASTFIVNVIMRLVGVILRTIMIAFGSTATLIFALLYPVIFLIWLLLPAGIILLVLLGVGLLFV</sequence>
<evidence type="ECO:0000313" key="2">
    <source>
        <dbReference type="EMBL" id="PIR46158.1"/>
    </source>
</evidence>
<feature type="transmembrane region" description="Helical" evidence="1">
    <location>
        <begin position="83"/>
        <end position="103"/>
    </location>
</feature>
<dbReference type="Proteomes" id="UP000230431">
    <property type="component" value="Unassembled WGS sequence"/>
</dbReference>
<evidence type="ECO:0000313" key="3">
    <source>
        <dbReference type="Proteomes" id="UP000230431"/>
    </source>
</evidence>
<reference evidence="2 3" key="1">
    <citation type="submission" date="2017-09" db="EMBL/GenBank/DDBJ databases">
        <title>Depth-based differentiation of microbial function through sediment-hosted aquifers and enrichment of novel symbionts in the deep terrestrial subsurface.</title>
        <authorList>
            <person name="Probst A.J."/>
            <person name="Ladd B."/>
            <person name="Jarett J.K."/>
            <person name="Geller-Mcgrath D.E."/>
            <person name="Sieber C.M."/>
            <person name="Emerson J.B."/>
            <person name="Anantharaman K."/>
            <person name="Thomas B.C."/>
            <person name="Malmstrom R."/>
            <person name="Stieglmeier M."/>
            <person name="Klingl A."/>
            <person name="Woyke T."/>
            <person name="Ryan C.M."/>
            <person name="Banfield J.F."/>
        </authorList>
    </citation>
    <scope>NUCLEOTIDE SEQUENCE [LARGE SCALE GENOMIC DNA]</scope>
    <source>
        <strain evidence="2">CG10_big_fil_rev_8_21_14_0_10_49_38</strain>
    </source>
</reference>
<name>A0A2H0RI34_9BACT</name>
<dbReference type="AlphaFoldDB" id="A0A2H0RI34"/>
<feature type="transmembrane region" description="Helical" evidence="1">
    <location>
        <begin position="56"/>
        <end position="76"/>
    </location>
</feature>
<feature type="transmembrane region" description="Helical" evidence="1">
    <location>
        <begin position="29"/>
        <end position="50"/>
    </location>
</feature>
<dbReference type="EMBL" id="PCYK01000008">
    <property type="protein sequence ID" value="PIR46158.1"/>
    <property type="molecule type" value="Genomic_DNA"/>
</dbReference>
<keyword evidence="1" id="KW-1133">Transmembrane helix</keyword>
<keyword evidence="1" id="KW-0812">Transmembrane</keyword>
<keyword evidence="1" id="KW-0472">Membrane</keyword>
<gene>
    <name evidence="2" type="ORF">COV08_01210</name>
</gene>
<protein>
    <submittedName>
        <fullName evidence="2">Uncharacterized protein</fullName>
    </submittedName>
</protein>